<dbReference type="InterPro" id="IPR050863">
    <property type="entry name" value="CenT-Element_Derived"/>
</dbReference>
<sequence>MNSCSKGNVKRKRIVLFVEYKLKVCDIVRKKIPKTEIMLKYNIGKSTVNDICKSEESLKNFKMAKCEIGISKSVKATKAMKVGMYSRLNSALYMWFRQQREKGIPLTGPILLEKASEFHSFFYAESPISLR</sequence>
<dbReference type="InterPro" id="IPR006600">
    <property type="entry name" value="HTH_CenpB_DNA-bd_dom"/>
</dbReference>
<dbReference type="EMBL" id="CAWYQH010000035">
    <property type="protein sequence ID" value="CAK8676591.1"/>
    <property type="molecule type" value="Genomic_DNA"/>
</dbReference>
<accession>A0ABP0FB26</accession>
<dbReference type="Proteomes" id="UP001642483">
    <property type="component" value="Unassembled WGS sequence"/>
</dbReference>
<proteinExistence type="predicted"/>
<keyword evidence="5" id="KW-1185">Reference proteome</keyword>
<name>A0ABP0FB26_CLALP</name>
<reference evidence="4 5" key="1">
    <citation type="submission" date="2024-02" db="EMBL/GenBank/DDBJ databases">
        <authorList>
            <person name="Daric V."/>
            <person name="Darras S."/>
        </authorList>
    </citation>
    <scope>NUCLEOTIDE SEQUENCE [LARGE SCALE GENOMIC DNA]</scope>
</reference>
<evidence type="ECO:0000256" key="1">
    <source>
        <dbReference type="ARBA" id="ARBA00023125"/>
    </source>
</evidence>
<comment type="caution">
    <text evidence="4">The sequence shown here is derived from an EMBL/GenBank/DDBJ whole genome shotgun (WGS) entry which is preliminary data.</text>
</comment>
<feature type="domain" description="HTH CENPB-type" evidence="3">
    <location>
        <begin position="76"/>
        <end position="131"/>
    </location>
</feature>
<dbReference type="InterPro" id="IPR007889">
    <property type="entry name" value="HTH_Psq"/>
</dbReference>
<evidence type="ECO:0000256" key="2">
    <source>
        <dbReference type="ARBA" id="ARBA00023242"/>
    </source>
</evidence>
<dbReference type="Pfam" id="PF04218">
    <property type="entry name" value="CENP-B_N"/>
    <property type="match status" value="1"/>
</dbReference>
<dbReference type="SUPFAM" id="SSF46689">
    <property type="entry name" value="Homeodomain-like"/>
    <property type="match status" value="2"/>
</dbReference>
<evidence type="ECO:0000313" key="4">
    <source>
        <dbReference type="EMBL" id="CAK8676591.1"/>
    </source>
</evidence>
<dbReference type="PANTHER" id="PTHR19303:SF16">
    <property type="entry name" value="JERKY PROTEIN HOMOLOG-LIKE"/>
    <property type="match status" value="1"/>
</dbReference>
<protein>
    <recommendedName>
        <fullName evidence="3">HTH CENPB-type domain-containing protein</fullName>
    </recommendedName>
</protein>
<dbReference type="Gene3D" id="1.10.10.60">
    <property type="entry name" value="Homeodomain-like"/>
    <property type="match status" value="2"/>
</dbReference>
<organism evidence="4 5">
    <name type="scientific">Clavelina lepadiformis</name>
    <name type="common">Light-bulb sea squirt</name>
    <name type="synonym">Ascidia lepadiformis</name>
    <dbReference type="NCBI Taxonomy" id="159417"/>
    <lineage>
        <taxon>Eukaryota</taxon>
        <taxon>Metazoa</taxon>
        <taxon>Chordata</taxon>
        <taxon>Tunicata</taxon>
        <taxon>Ascidiacea</taxon>
        <taxon>Aplousobranchia</taxon>
        <taxon>Clavelinidae</taxon>
        <taxon>Clavelina</taxon>
    </lineage>
</organism>
<dbReference type="PROSITE" id="PS51253">
    <property type="entry name" value="HTH_CENPB"/>
    <property type="match status" value="1"/>
</dbReference>
<evidence type="ECO:0000313" key="5">
    <source>
        <dbReference type="Proteomes" id="UP001642483"/>
    </source>
</evidence>
<evidence type="ECO:0000259" key="3">
    <source>
        <dbReference type="PROSITE" id="PS51253"/>
    </source>
</evidence>
<dbReference type="InterPro" id="IPR009057">
    <property type="entry name" value="Homeodomain-like_sf"/>
</dbReference>
<dbReference type="PANTHER" id="PTHR19303">
    <property type="entry name" value="TRANSPOSON"/>
    <property type="match status" value="1"/>
</dbReference>
<dbReference type="Pfam" id="PF03221">
    <property type="entry name" value="HTH_Tnp_Tc5"/>
    <property type="match status" value="1"/>
</dbReference>
<gene>
    <name evidence="4" type="ORF">CVLEPA_LOCUS6045</name>
</gene>
<keyword evidence="1" id="KW-0238">DNA-binding</keyword>
<keyword evidence="2" id="KW-0539">Nucleus</keyword>